<dbReference type="HOGENOM" id="CLU_008861_4_0_4"/>
<dbReference type="eggNOG" id="COG1033">
    <property type="taxonomic scope" value="Bacteria"/>
</dbReference>
<dbReference type="STRING" id="983917.RGE_11230"/>
<evidence type="ECO:0000313" key="9">
    <source>
        <dbReference type="Proteomes" id="UP000007883"/>
    </source>
</evidence>
<feature type="transmembrane region" description="Helical" evidence="6">
    <location>
        <begin position="678"/>
        <end position="697"/>
    </location>
</feature>
<dbReference type="GO" id="GO:0005886">
    <property type="term" value="C:plasma membrane"/>
    <property type="evidence" value="ECO:0007669"/>
    <property type="project" value="UniProtKB-SubCell"/>
</dbReference>
<keyword evidence="3 6" id="KW-0812">Transmembrane</keyword>
<dbReference type="Proteomes" id="UP000007883">
    <property type="component" value="Chromosome"/>
</dbReference>
<feature type="transmembrane region" description="Helical" evidence="6">
    <location>
        <begin position="359"/>
        <end position="380"/>
    </location>
</feature>
<feature type="transmembrane region" description="Helical" evidence="6">
    <location>
        <begin position="627"/>
        <end position="643"/>
    </location>
</feature>
<organism evidence="8 9">
    <name type="scientific">Rubrivivax gelatinosus (strain NBRC 100245 / IL144)</name>
    <dbReference type="NCBI Taxonomy" id="983917"/>
    <lineage>
        <taxon>Bacteria</taxon>
        <taxon>Pseudomonadati</taxon>
        <taxon>Pseudomonadota</taxon>
        <taxon>Betaproteobacteria</taxon>
        <taxon>Burkholderiales</taxon>
        <taxon>Sphaerotilaceae</taxon>
        <taxon>Rubrivivax</taxon>
    </lineage>
</organism>
<dbReference type="InterPro" id="IPR050545">
    <property type="entry name" value="Mycobact_MmpL"/>
</dbReference>
<dbReference type="KEGG" id="rge:RGE_11230"/>
<evidence type="ECO:0000256" key="5">
    <source>
        <dbReference type="ARBA" id="ARBA00023136"/>
    </source>
</evidence>
<dbReference type="PANTHER" id="PTHR33406">
    <property type="entry name" value="MEMBRANE PROTEIN MJ1562-RELATED"/>
    <property type="match status" value="1"/>
</dbReference>
<feature type="transmembrane region" description="Helical" evidence="6">
    <location>
        <begin position="401"/>
        <end position="427"/>
    </location>
</feature>
<evidence type="ECO:0000256" key="1">
    <source>
        <dbReference type="ARBA" id="ARBA00004651"/>
    </source>
</evidence>
<protein>
    <submittedName>
        <fullName evidence="8">Putative exporters of the RND superfamily protein</fullName>
    </submittedName>
</protein>
<dbReference type="Pfam" id="PF03176">
    <property type="entry name" value="MMPL"/>
    <property type="match status" value="2"/>
</dbReference>
<dbReference type="RefSeq" id="WP_014427335.1">
    <property type="nucleotide sequence ID" value="NC_017075.1"/>
</dbReference>
<gene>
    <name evidence="8" type="ordered locus">RGE_11230</name>
</gene>
<evidence type="ECO:0000313" key="8">
    <source>
        <dbReference type="EMBL" id="BAL94464.1"/>
    </source>
</evidence>
<name>I0HN77_RUBGI</name>
<dbReference type="AlphaFoldDB" id="I0HN77"/>
<dbReference type="PROSITE" id="PS51257">
    <property type="entry name" value="PROKAR_LIPOPROTEIN"/>
    <property type="match status" value="1"/>
</dbReference>
<comment type="subcellular location">
    <subcellularLocation>
        <location evidence="1">Cell membrane</location>
        <topology evidence="1">Multi-pass membrane protein</topology>
    </subcellularLocation>
</comment>
<feature type="transmembrane region" description="Helical" evidence="6">
    <location>
        <begin position="724"/>
        <end position="741"/>
    </location>
</feature>
<dbReference type="EMBL" id="AP012320">
    <property type="protein sequence ID" value="BAL94464.1"/>
    <property type="molecule type" value="Genomic_DNA"/>
</dbReference>
<dbReference type="InterPro" id="IPR004869">
    <property type="entry name" value="MMPL_dom"/>
</dbReference>
<sequence length="793" mass="85556">MTRLQTATHRIADALIRWRIAVLVVMSALTLALGCSATQLRLDARFEKSIPQQHPFMRDFLRYENVFGGANTVLVALVNKQGDIFEARYLERLKAATDDVFFIDGVRRESVMSLWTPRVRYVEITEQGFAGGSVIRSGFTGSAEDIATVRTNTEKSGEIGRLVSNDLHGALIQFELQDRTPGSAEPLDYEAVARKLEALRARYADEHVDVHIVGFAKVIGDIAEGTRGVLLFFAAAAAVTTLLLRWYSRSWALTWRALAVAVLPVLWLLGLMPLIGMGIDPLSILVPYLIFTIGVSHAVQMTSAWSRAVRRGATPAEAAHEAFVALFVPGTLALLTNAIGFLVIMLVDIEIVRELGVMASIGVSLMILTNKVLLPVILSFGHPRHAPHRAARDAAEQLPRALRWVASAATAPLAVGVLAVSLGLAWVGHVEGAKVRIGDQGVGMPEFFPDARYNRDSAAVLRSFSLGSELLTVYVVPPDGAHDESTRQICLRPEAADYIDRLEARLGEVDGVSRVIAYPFFAAMINAGWNEGNIKWRVVADSPAAMGQASNQLITEGAGLVARSCEAMQVLVFAADHDAHTISRIVQAVQDYAAANPSAAVQLRLGGGNLGVMAATNEAVSAAEPRMLAAIFVSLAVLCVITFRDLCGAVVIIVPLALVSLLCNATMAWLGIGLKVSTLPVVTLGVGVGVDYGIYLYERLKHHLADGMALPDAWALSLHERGRSVLFTAATMSVGVGSWAFSQLKFQADMGLLLAFMFLVNVLGALLLMPALAWLWQRLASRRRAAQLAPVAE</sequence>
<proteinExistence type="predicted"/>
<dbReference type="Gene3D" id="1.20.1640.10">
    <property type="entry name" value="Multidrug efflux transporter AcrB transmembrane domain"/>
    <property type="match status" value="2"/>
</dbReference>
<dbReference type="PROSITE" id="PS50156">
    <property type="entry name" value="SSD"/>
    <property type="match status" value="1"/>
</dbReference>
<feature type="transmembrane region" description="Helical" evidence="6">
    <location>
        <begin position="228"/>
        <end position="246"/>
    </location>
</feature>
<feature type="transmembrane region" description="Helical" evidence="6">
    <location>
        <begin position="285"/>
        <end position="302"/>
    </location>
</feature>
<keyword evidence="9" id="KW-1185">Reference proteome</keyword>
<dbReference type="PATRIC" id="fig|983917.3.peg.1100"/>
<evidence type="ECO:0000256" key="4">
    <source>
        <dbReference type="ARBA" id="ARBA00022989"/>
    </source>
</evidence>
<dbReference type="PANTHER" id="PTHR33406:SF10">
    <property type="entry name" value="SSD DOMAIN-CONTAINING PROTEIN"/>
    <property type="match status" value="1"/>
</dbReference>
<feature type="transmembrane region" description="Helical" evidence="6">
    <location>
        <begin position="753"/>
        <end position="776"/>
    </location>
</feature>
<feature type="transmembrane region" description="Helical" evidence="6">
    <location>
        <begin position="258"/>
        <end position="279"/>
    </location>
</feature>
<evidence type="ECO:0000256" key="2">
    <source>
        <dbReference type="ARBA" id="ARBA00022475"/>
    </source>
</evidence>
<dbReference type="SUPFAM" id="SSF82866">
    <property type="entry name" value="Multidrug efflux transporter AcrB transmembrane domain"/>
    <property type="match status" value="2"/>
</dbReference>
<feature type="transmembrane region" description="Helical" evidence="6">
    <location>
        <begin position="323"/>
        <end position="347"/>
    </location>
</feature>
<evidence type="ECO:0000256" key="6">
    <source>
        <dbReference type="SAM" id="Phobius"/>
    </source>
</evidence>
<dbReference type="InterPro" id="IPR000731">
    <property type="entry name" value="SSD"/>
</dbReference>
<keyword evidence="2" id="KW-1003">Cell membrane</keyword>
<keyword evidence="5 6" id="KW-0472">Membrane</keyword>
<feature type="domain" description="SSD" evidence="7">
    <location>
        <begin position="244"/>
        <end position="380"/>
    </location>
</feature>
<evidence type="ECO:0000256" key="3">
    <source>
        <dbReference type="ARBA" id="ARBA00022692"/>
    </source>
</evidence>
<accession>I0HN77</accession>
<evidence type="ECO:0000259" key="7">
    <source>
        <dbReference type="PROSITE" id="PS50156"/>
    </source>
</evidence>
<feature type="transmembrane region" description="Helical" evidence="6">
    <location>
        <begin position="650"/>
        <end position="672"/>
    </location>
</feature>
<keyword evidence="4 6" id="KW-1133">Transmembrane helix</keyword>
<reference evidence="8 9" key="1">
    <citation type="journal article" date="2012" name="J. Bacteriol.">
        <title>Complete genome sequence of phototrophic betaproteobacterium Rubrivivax gelatinosus IL144.</title>
        <authorList>
            <person name="Nagashima S."/>
            <person name="Kamimura A."/>
            <person name="Shimizu T."/>
            <person name="Nakamura-isaki S."/>
            <person name="Aono E."/>
            <person name="Sakamoto K."/>
            <person name="Ichikawa N."/>
            <person name="Nakazawa H."/>
            <person name="Sekine M."/>
            <person name="Yamazaki S."/>
            <person name="Fujita N."/>
            <person name="Shimada K."/>
            <person name="Hanada S."/>
            <person name="Nagashima K.V.P."/>
        </authorList>
    </citation>
    <scope>NUCLEOTIDE SEQUENCE [LARGE SCALE GENOMIC DNA]</scope>
    <source>
        <strain evidence="9">NBRC 100245 / IL144</strain>
    </source>
</reference>